<keyword evidence="2" id="KW-0808">Transferase</keyword>
<dbReference type="GO" id="GO:0016740">
    <property type="term" value="F:transferase activity"/>
    <property type="evidence" value="ECO:0007669"/>
    <property type="project" value="UniProtKB-KW"/>
</dbReference>
<dbReference type="Proteomes" id="UP000199572">
    <property type="component" value="Unassembled WGS sequence"/>
</dbReference>
<dbReference type="RefSeq" id="WP_090883092.1">
    <property type="nucleotide sequence ID" value="NZ_FOGG01000007.1"/>
</dbReference>
<accession>A0A1H9N6K4</accession>
<protein>
    <submittedName>
        <fullName evidence="2">Glycosyltransferase family 25 (LPS biosynthesis protein)</fullName>
    </submittedName>
</protein>
<evidence type="ECO:0000313" key="3">
    <source>
        <dbReference type="Proteomes" id="UP000199572"/>
    </source>
</evidence>
<reference evidence="2 3" key="1">
    <citation type="submission" date="2016-10" db="EMBL/GenBank/DDBJ databases">
        <authorList>
            <person name="de Groot N.N."/>
        </authorList>
    </citation>
    <scope>NUCLEOTIDE SEQUENCE [LARGE SCALE GENOMIC DNA]</scope>
    <source>
        <strain evidence="2 3">DSM 18610</strain>
    </source>
</reference>
<gene>
    <name evidence="2" type="ORF">SAMN04488023_10774</name>
</gene>
<dbReference type="CDD" id="cd06532">
    <property type="entry name" value="Glyco_transf_25"/>
    <property type="match status" value="1"/>
</dbReference>
<proteinExistence type="predicted"/>
<keyword evidence="3" id="KW-1185">Reference proteome</keyword>
<sequence>MIKLNTHFDKIYCISLEKRNERREKFKSNYKYLGTDNITVFNAVDGNNLDDKEWQFSKGALGCRMSHLSIYSEAIKKGYKKILVLEDDVIIKKQFISDLNEVISLVGDDYDMIYFGGFNFLEPKPVTSHILRLQNTLALHAVAINSRCLSTLIRKIEEDKRSVDSVIAELHPQLKVYGFTKASAVQRKGYSDILNKNVNYTGTFLGKFYLKISQFIKKLI</sequence>
<organism evidence="2 3">
    <name type="scientific">Pedobacter rhizosphaerae</name>
    <dbReference type="NCBI Taxonomy" id="390241"/>
    <lineage>
        <taxon>Bacteria</taxon>
        <taxon>Pseudomonadati</taxon>
        <taxon>Bacteroidota</taxon>
        <taxon>Sphingobacteriia</taxon>
        <taxon>Sphingobacteriales</taxon>
        <taxon>Sphingobacteriaceae</taxon>
        <taxon>Pedobacter</taxon>
    </lineage>
</organism>
<name>A0A1H9N6K4_9SPHI</name>
<dbReference type="Pfam" id="PF01755">
    <property type="entry name" value="Glyco_transf_25"/>
    <property type="match status" value="1"/>
</dbReference>
<dbReference type="Gene3D" id="3.90.550.10">
    <property type="entry name" value="Spore Coat Polysaccharide Biosynthesis Protein SpsA, Chain A"/>
    <property type="match status" value="1"/>
</dbReference>
<dbReference type="AlphaFoldDB" id="A0A1H9N6K4"/>
<evidence type="ECO:0000259" key="1">
    <source>
        <dbReference type="Pfam" id="PF01755"/>
    </source>
</evidence>
<dbReference type="InterPro" id="IPR002654">
    <property type="entry name" value="Glyco_trans_25"/>
</dbReference>
<dbReference type="EMBL" id="FOGG01000007">
    <property type="protein sequence ID" value="SER31606.1"/>
    <property type="molecule type" value="Genomic_DNA"/>
</dbReference>
<feature type="domain" description="Glycosyl transferase family 25" evidence="1">
    <location>
        <begin position="9"/>
        <end position="117"/>
    </location>
</feature>
<evidence type="ECO:0000313" key="2">
    <source>
        <dbReference type="EMBL" id="SER31606.1"/>
    </source>
</evidence>
<dbReference type="InterPro" id="IPR029044">
    <property type="entry name" value="Nucleotide-diphossugar_trans"/>
</dbReference>
<dbReference type="STRING" id="390241.SAMN04488023_10774"/>
<dbReference type="OrthoDB" id="881563at2"/>